<dbReference type="GO" id="GO:0006952">
    <property type="term" value="P:defense response"/>
    <property type="evidence" value="ECO:0007669"/>
    <property type="project" value="InterPro"/>
</dbReference>
<dbReference type="GO" id="GO:0006355">
    <property type="term" value="P:regulation of DNA-templated transcription"/>
    <property type="evidence" value="ECO:0007669"/>
    <property type="project" value="InterPro"/>
</dbReference>
<comment type="similarity">
    <text evidence="1">Belongs to the Whirly family.</text>
</comment>
<name>A0A6G0WJZ0_9STRA</name>
<dbReference type="PANTHER" id="PTHR31745">
    <property type="entry name" value="SINGLE-STRANDED DNA-BINDING PROTEIN WHY2, MITOCHONDRIAL"/>
    <property type="match status" value="1"/>
</dbReference>
<organism evidence="4 5">
    <name type="scientific">Aphanomyces euteiches</name>
    <dbReference type="NCBI Taxonomy" id="100861"/>
    <lineage>
        <taxon>Eukaryota</taxon>
        <taxon>Sar</taxon>
        <taxon>Stramenopiles</taxon>
        <taxon>Oomycota</taxon>
        <taxon>Saprolegniomycetes</taxon>
        <taxon>Saprolegniales</taxon>
        <taxon>Verrucalvaceae</taxon>
        <taxon>Aphanomyces</taxon>
    </lineage>
</organism>
<sequence>MSSKSFFQLSPIAPVYSDTGKYLKLKRGGSLMLTWCKSSPSGYDYQGKHFFGLTPAEIGSLLNTLDMNVKKFSLVRSPNMNAPQASDAATKTFAVEFQPEHHKTVFEYTSGDVRAAVALTSGEVRVFKELLQYSLPYLCGFHSVLDGELSIETENGAPSASSASRNYKSKPTSGDWPF</sequence>
<dbReference type="SUPFAM" id="SSF54447">
    <property type="entry name" value="ssDNA-binding transcriptional regulator domain"/>
    <property type="match status" value="1"/>
</dbReference>
<dbReference type="Gene3D" id="2.30.31.10">
    <property type="entry name" value="Transcriptional Coactivator Pc4, Chain A"/>
    <property type="match status" value="1"/>
</dbReference>
<dbReference type="GO" id="GO:0003697">
    <property type="term" value="F:single-stranded DNA binding"/>
    <property type="evidence" value="ECO:0007669"/>
    <property type="project" value="InterPro"/>
</dbReference>
<dbReference type="PANTHER" id="PTHR31745:SF1">
    <property type="entry name" value="SINGLE-STRANDED DNA-BINDING PROTEIN WHY2, MITOCHONDRIAL"/>
    <property type="match status" value="1"/>
</dbReference>
<evidence type="ECO:0000256" key="3">
    <source>
        <dbReference type="SAM" id="MobiDB-lite"/>
    </source>
</evidence>
<dbReference type="AlphaFoldDB" id="A0A6G0WJZ0"/>
<keyword evidence="2" id="KW-0809">Transit peptide</keyword>
<comment type="caution">
    <text evidence="4">The sequence shown here is derived from an EMBL/GenBank/DDBJ whole genome shotgun (WGS) entry which is preliminary data.</text>
</comment>
<dbReference type="Proteomes" id="UP000481153">
    <property type="component" value="Unassembled WGS sequence"/>
</dbReference>
<protein>
    <submittedName>
        <fullName evidence="4">Uncharacterized protein</fullName>
    </submittedName>
</protein>
<dbReference type="InterPro" id="IPR009044">
    <property type="entry name" value="ssDNA-bd_transcriptional_reg"/>
</dbReference>
<dbReference type="InterPro" id="IPR013742">
    <property type="entry name" value="Whirly"/>
</dbReference>
<dbReference type="VEuPathDB" id="FungiDB:AeMF1_009744"/>
<gene>
    <name evidence="4" type="ORF">Ae201684_014406</name>
</gene>
<accession>A0A6G0WJZ0</accession>
<feature type="compositionally biased region" description="Polar residues" evidence="3">
    <location>
        <begin position="155"/>
        <end position="172"/>
    </location>
</feature>
<proteinExistence type="inferred from homology"/>
<keyword evidence="5" id="KW-1185">Reference proteome</keyword>
<evidence type="ECO:0000256" key="2">
    <source>
        <dbReference type="ARBA" id="ARBA00022946"/>
    </source>
</evidence>
<evidence type="ECO:0000256" key="1">
    <source>
        <dbReference type="ARBA" id="ARBA00006061"/>
    </source>
</evidence>
<evidence type="ECO:0000313" key="5">
    <source>
        <dbReference type="Proteomes" id="UP000481153"/>
    </source>
</evidence>
<evidence type="ECO:0000313" key="4">
    <source>
        <dbReference type="EMBL" id="KAF0727579.1"/>
    </source>
</evidence>
<reference evidence="4 5" key="1">
    <citation type="submission" date="2019-07" db="EMBL/GenBank/DDBJ databases">
        <title>Genomics analysis of Aphanomyces spp. identifies a new class of oomycete effector associated with host adaptation.</title>
        <authorList>
            <person name="Gaulin E."/>
        </authorList>
    </citation>
    <scope>NUCLEOTIDE SEQUENCE [LARGE SCALE GENOMIC DNA]</scope>
    <source>
        <strain evidence="4 5">ATCC 201684</strain>
    </source>
</reference>
<dbReference type="EMBL" id="VJMJ01000193">
    <property type="protein sequence ID" value="KAF0727579.1"/>
    <property type="molecule type" value="Genomic_DNA"/>
</dbReference>
<dbReference type="Pfam" id="PF08536">
    <property type="entry name" value="Whirly"/>
    <property type="match status" value="1"/>
</dbReference>
<feature type="region of interest" description="Disordered" evidence="3">
    <location>
        <begin position="155"/>
        <end position="178"/>
    </location>
</feature>